<dbReference type="GO" id="GO:0006629">
    <property type="term" value="P:lipid metabolic process"/>
    <property type="evidence" value="ECO:0007669"/>
    <property type="project" value="InterPro"/>
</dbReference>
<keyword evidence="3" id="KW-0547">Nucleotide-binding</keyword>
<protein>
    <submittedName>
        <fullName evidence="8">Acetyl-coenzyme A synthetase</fullName>
        <ecNumber evidence="8">6.2.1.1</ecNumber>
    </submittedName>
</protein>
<organism evidence="8">
    <name type="scientific">Paraconexibacter sp. AEG42_29</name>
    <dbReference type="NCBI Taxonomy" id="2997339"/>
    <lineage>
        <taxon>Bacteria</taxon>
        <taxon>Bacillati</taxon>
        <taxon>Actinomycetota</taxon>
        <taxon>Thermoleophilia</taxon>
        <taxon>Solirubrobacterales</taxon>
        <taxon>Paraconexibacteraceae</taxon>
        <taxon>Paraconexibacter</taxon>
    </lineage>
</organism>
<dbReference type="PANTHER" id="PTHR42921">
    <property type="entry name" value="ACETOACETYL-COA SYNTHETASE"/>
    <property type="match status" value="1"/>
</dbReference>
<evidence type="ECO:0000259" key="5">
    <source>
        <dbReference type="Pfam" id="PF00501"/>
    </source>
</evidence>
<dbReference type="GO" id="GO:0003987">
    <property type="term" value="F:acetate-CoA ligase activity"/>
    <property type="evidence" value="ECO:0007669"/>
    <property type="project" value="UniProtKB-EC"/>
</dbReference>
<dbReference type="Pfam" id="PF13193">
    <property type="entry name" value="AMP-binding_C"/>
    <property type="match status" value="1"/>
</dbReference>
<evidence type="ECO:0000313" key="8">
    <source>
        <dbReference type="EMBL" id="XAY07663.1"/>
    </source>
</evidence>
<proteinExistence type="inferred from homology"/>
<dbReference type="AlphaFoldDB" id="A0AAU7B172"/>
<dbReference type="Gene3D" id="3.40.50.12780">
    <property type="entry name" value="N-terminal domain of ligase-like"/>
    <property type="match status" value="1"/>
</dbReference>
<dbReference type="InterPro" id="IPR005914">
    <property type="entry name" value="Acac_CoA_synth"/>
</dbReference>
<evidence type="ECO:0000256" key="2">
    <source>
        <dbReference type="ARBA" id="ARBA00022598"/>
    </source>
</evidence>
<feature type="domain" description="AMP-dependent synthetase/ligase" evidence="5">
    <location>
        <begin position="99"/>
        <end position="460"/>
    </location>
</feature>
<dbReference type="InterPro" id="IPR032387">
    <property type="entry name" value="ACAS_N"/>
</dbReference>
<dbReference type="GO" id="GO:0005524">
    <property type="term" value="F:ATP binding"/>
    <property type="evidence" value="ECO:0007669"/>
    <property type="project" value="UniProtKB-KW"/>
</dbReference>
<dbReference type="GO" id="GO:0030729">
    <property type="term" value="F:acetoacetate-CoA ligase activity"/>
    <property type="evidence" value="ECO:0007669"/>
    <property type="project" value="InterPro"/>
</dbReference>
<dbReference type="PROSITE" id="PS00455">
    <property type="entry name" value="AMP_BINDING"/>
    <property type="match status" value="1"/>
</dbReference>
<dbReference type="NCBIfam" id="TIGR01217">
    <property type="entry name" value="ac_ac_CoA_syn"/>
    <property type="match status" value="1"/>
</dbReference>
<keyword evidence="2 8" id="KW-0436">Ligase</keyword>
<dbReference type="RefSeq" id="WP_354698853.1">
    <property type="nucleotide sequence ID" value="NZ_CP114014.1"/>
</dbReference>
<sequence length="648" mass="70540">MSDTVAPAPLWEPPAELIEAAEVAALMRDVGAADYNELWQWSVDDVERFWGTLWKRFDIVADGDPSRVLDTHDMPGARWFPDVALSFPEHVFRGKDAAAPALHFATESRALEQWTWAELAEQTTRIRAGLRALGVERGDRVAGYLPNMPHTVAAFLATTSLGAIWSCCSPDFGTRTVVDRFAQIEPKVLLAVDGYEYGGKSFDRTQIVAELAEALPTVRQTVTLPYLGDAGNWDEHFPATDEPLAFERVPFDHPLWIVYSSGTTGLPKPIVHGHGGPLLEHLKTWRLHHDIKPGDRALWFTTTGWIMWNYLVCGLLSDISIVLYDGNPGYPSLGALWDLADEADVALFGAGAAFIHGCMRAEVLPAQGRKLTSLRSVGVTGSPLAPEGFPWVAEHVGPHIWLASTSGGTDIAGGFFGGSPLMPVYSGELSCRMLGVKVEAWDDEGQVVVDDVGELIVTEPMPSMPVKFWNDAGDERYRESYFETFDGVWRHGDWIRITDRGSAVIYGRSDSTVNRGGIRIGTAEIYNAVLAIDGIEDALAVDVPPADGTGDSWLGLFVVLAGGAELTPELTKQVASAIRADASPRHVPDELLAVPDLPKTLTGKLLEVPVKKLLMGRDPGSAANAGSLANPEAFQWFVDWSRERGPVA</sequence>
<name>A0AAU7B172_9ACTN</name>
<evidence type="ECO:0000259" key="6">
    <source>
        <dbReference type="Pfam" id="PF13193"/>
    </source>
</evidence>
<evidence type="ECO:0000256" key="1">
    <source>
        <dbReference type="ARBA" id="ARBA00006432"/>
    </source>
</evidence>
<dbReference type="Pfam" id="PF16177">
    <property type="entry name" value="ACAS_N"/>
    <property type="match status" value="1"/>
</dbReference>
<dbReference type="InterPro" id="IPR000873">
    <property type="entry name" value="AMP-dep_synth/lig_dom"/>
</dbReference>
<dbReference type="InterPro" id="IPR020845">
    <property type="entry name" value="AMP-binding_CS"/>
</dbReference>
<dbReference type="EC" id="6.2.1.1" evidence="8"/>
<comment type="similarity">
    <text evidence="1">Belongs to the ATP-dependent AMP-binding enzyme family.</text>
</comment>
<dbReference type="Gene3D" id="3.30.300.30">
    <property type="match status" value="1"/>
</dbReference>
<dbReference type="EMBL" id="CP114014">
    <property type="protein sequence ID" value="XAY07663.1"/>
    <property type="molecule type" value="Genomic_DNA"/>
</dbReference>
<evidence type="ECO:0000256" key="4">
    <source>
        <dbReference type="ARBA" id="ARBA00022840"/>
    </source>
</evidence>
<dbReference type="Pfam" id="PF00501">
    <property type="entry name" value="AMP-binding"/>
    <property type="match status" value="1"/>
</dbReference>
<dbReference type="InterPro" id="IPR045851">
    <property type="entry name" value="AMP-bd_C_sf"/>
</dbReference>
<reference evidence="8" key="1">
    <citation type="submission" date="2022-12" db="EMBL/GenBank/DDBJ databases">
        <title>Paraconexibacter alkalitolerans sp. nov. and Baekduia alba sp. nov., isolated from soil and emended description of the genera Paraconexibacter (Chun et al., 2020) and Baekduia (An et al., 2020).</title>
        <authorList>
            <person name="Vieira S."/>
            <person name="Huber K.J."/>
            <person name="Geppert A."/>
            <person name="Wolf J."/>
            <person name="Neumann-Schaal M."/>
            <person name="Muesken M."/>
            <person name="Overmann J."/>
        </authorList>
    </citation>
    <scope>NUCLEOTIDE SEQUENCE</scope>
    <source>
        <strain evidence="8">AEG42_29</strain>
    </source>
</reference>
<evidence type="ECO:0000259" key="7">
    <source>
        <dbReference type="Pfam" id="PF16177"/>
    </source>
</evidence>
<feature type="domain" description="Acetyl-coenzyme A synthetase N-terminal" evidence="7">
    <location>
        <begin position="35"/>
        <end position="83"/>
    </location>
</feature>
<dbReference type="PANTHER" id="PTHR42921:SF1">
    <property type="entry name" value="ACETOACETYL-COA SYNTHETASE"/>
    <property type="match status" value="1"/>
</dbReference>
<keyword evidence="4" id="KW-0067">ATP-binding</keyword>
<accession>A0AAU7B172</accession>
<evidence type="ECO:0000256" key="3">
    <source>
        <dbReference type="ARBA" id="ARBA00022741"/>
    </source>
</evidence>
<dbReference type="NCBIfam" id="NF002937">
    <property type="entry name" value="PRK03584.1"/>
    <property type="match status" value="1"/>
</dbReference>
<feature type="domain" description="AMP-binding enzyme C-terminal" evidence="6">
    <location>
        <begin position="526"/>
        <end position="604"/>
    </location>
</feature>
<dbReference type="InterPro" id="IPR025110">
    <property type="entry name" value="AMP-bd_C"/>
</dbReference>
<gene>
    <name evidence="8" type="primary">acsA_7</name>
    <name evidence="8" type="ORF">DSM112329_04551</name>
</gene>
<dbReference type="KEGG" id="parq:DSM112329_04551"/>
<dbReference type="InterPro" id="IPR042099">
    <property type="entry name" value="ANL_N_sf"/>
</dbReference>
<dbReference type="SUPFAM" id="SSF56801">
    <property type="entry name" value="Acetyl-CoA synthetase-like"/>
    <property type="match status" value="1"/>
</dbReference>